<dbReference type="Gene3D" id="1.10.10.1320">
    <property type="entry name" value="Anti-sigma factor, zinc-finger domain"/>
    <property type="match status" value="1"/>
</dbReference>
<sequence>MTSTDALDTLLAGYVAGGLPEPARVLVASHLEISERNRPFVRQLEAMAGAELETIEPIPIRHRDERLARIFALTADEPPRAPPSRHDPRLPDALARFLGRDLPDLRWRTLLPGVRECRLGETDGCEATLYWIRGGKPIPAHTHEGLELTLVLDGAFSDGEGRYGRGEIAIADDEVDHRPIAEPGTDCLCFAVTDAPLRLTGPIGRFFAPFMR</sequence>
<accession>A0A0P6VXI0</accession>
<proteinExistence type="predicted"/>
<dbReference type="NCBIfam" id="TIGR02451">
    <property type="entry name" value="anti_sig_ChrR"/>
    <property type="match status" value="1"/>
</dbReference>
<reference evidence="2 3" key="2">
    <citation type="submission" date="2015-10" db="EMBL/GenBank/DDBJ databases">
        <title>Draft Genome Sequence of Prosthecomicrobium hirschii ATCC 27832.</title>
        <authorList>
            <person name="Daniel J."/>
            <person name="Givan S.A."/>
            <person name="Brun Y.V."/>
            <person name="Brown P.J."/>
        </authorList>
    </citation>
    <scope>NUCLEOTIDE SEQUENCE [LARGE SCALE GENOMIC DNA]</scope>
    <source>
        <strain evidence="2 3">16</strain>
    </source>
</reference>
<evidence type="ECO:0000313" key="2">
    <source>
        <dbReference type="EMBL" id="KPL56126.1"/>
    </source>
</evidence>
<dbReference type="AlphaFoldDB" id="A0A0P6VXI0"/>
<dbReference type="CDD" id="cd20301">
    <property type="entry name" value="cupin_ChrR"/>
    <property type="match status" value="1"/>
</dbReference>
<dbReference type="RefSeq" id="WP_054362292.1">
    <property type="nucleotide sequence ID" value="NZ_JAPCYQ010000001.1"/>
</dbReference>
<reference evidence="2 3" key="1">
    <citation type="submission" date="2015-09" db="EMBL/GenBank/DDBJ databases">
        <authorList>
            <person name="Jackson K.R."/>
            <person name="Lunt B.L."/>
            <person name="Fisher J.N.B."/>
            <person name="Gardner A.V."/>
            <person name="Bailey M.E."/>
            <person name="Deus L.M."/>
            <person name="Earl A.S."/>
            <person name="Gibby P.D."/>
            <person name="Hartmann K.A."/>
            <person name="Liu J.E."/>
            <person name="Manci A.M."/>
            <person name="Nielsen D.A."/>
            <person name="Solomon M.B."/>
            <person name="Breakwell D.P."/>
            <person name="Burnett S.H."/>
            <person name="Grose J.H."/>
        </authorList>
    </citation>
    <scope>NUCLEOTIDE SEQUENCE [LARGE SCALE GENOMIC DNA]</scope>
    <source>
        <strain evidence="2 3">16</strain>
    </source>
</reference>
<dbReference type="SUPFAM" id="SSF51182">
    <property type="entry name" value="RmlC-like cupins"/>
    <property type="match status" value="1"/>
</dbReference>
<dbReference type="InterPro" id="IPR012807">
    <property type="entry name" value="Anti-sigma_ChrR"/>
</dbReference>
<name>A0A0P6VXI0_9HYPH</name>
<dbReference type="InterPro" id="IPR041916">
    <property type="entry name" value="Anti_sigma_zinc_sf"/>
</dbReference>
<dbReference type="InterPro" id="IPR011051">
    <property type="entry name" value="RmlC_Cupin_sf"/>
</dbReference>
<dbReference type="Proteomes" id="UP000048984">
    <property type="component" value="Unassembled WGS sequence"/>
</dbReference>
<dbReference type="InterPro" id="IPR014710">
    <property type="entry name" value="RmlC-like_jellyroll"/>
</dbReference>
<comment type="caution">
    <text evidence="2">The sequence shown here is derived from an EMBL/GenBank/DDBJ whole genome shotgun (WGS) entry which is preliminary data.</text>
</comment>
<dbReference type="STRING" id="665126.ABB55_25300"/>
<dbReference type="Pfam" id="PF12973">
    <property type="entry name" value="Cupin_7"/>
    <property type="match status" value="1"/>
</dbReference>
<dbReference type="InterPro" id="IPR025979">
    <property type="entry name" value="ChrR-like_cupin_dom"/>
</dbReference>
<dbReference type="Gene3D" id="2.60.120.10">
    <property type="entry name" value="Jelly Rolls"/>
    <property type="match status" value="1"/>
</dbReference>
<dbReference type="EMBL" id="LJYW01000001">
    <property type="protein sequence ID" value="KPL56126.1"/>
    <property type="molecule type" value="Genomic_DNA"/>
</dbReference>
<evidence type="ECO:0000259" key="1">
    <source>
        <dbReference type="Pfam" id="PF12973"/>
    </source>
</evidence>
<keyword evidence="3" id="KW-1185">Reference proteome</keyword>
<protein>
    <submittedName>
        <fullName evidence="2">Transcriptional regulator</fullName>
    </submittedName>
</protein>
<gene>
    <name evidence="2" type="ORF">ABB55_25300</name>
</gene>
<evidence type="ECO:0000313" key="3">
    <source>
        <dbReference type="Proteomes" id="UP000048984"/>
    </source>
</evidence>
<feature type="domain" description="ChrR-like cupin" evidence="1">
    <location>
        <begin position="103"/>
        <end position="193"/>
    </location>
</feature>
<organism evidence="2 3">
    <name type="scientific">Prosthecodimorpha hirschii</name>
    <dbReference type="NCBI Taxonomy" id="665126"/>
    <lineage>
        <taxon>Bacteria</taxon>
        <taxon>Pseudomonadati</taxon>
        <taxon>Pseudomonadota</taxon>
        <taxon>Alphaproteobacteria</taxon>
        <taxon>Hyphomicrobiales</taxon>
        <taxon>Ancalomicrobiaceae</taxon>
        <taxon>Prosthecodimorpha</taxon>
    </lineage>
</organism>